<dbReference type="Proteomes" id="UP001165541">
    <property type="component" value="Unassembled WGS sequence"/>
</dbReference>
<protein>
    <submittedName>
        <fullName evidence="1">AHH domain-containing protein</fullName>
    </submittedName>
</protein>
<evidence type="ECO:0000313" key="1">
    <source>
        <dbReference type="EMBL" id="MCM5682751.1"/>
    </source>
</evidence>
<evidence type="ECO:0000313" key="2">
    <source>
        <dbReference type="Proteomes" id="UP001165541"/>
    </source>
</evidence>
<dbReference type="InterPro" id="IPR032871">
    <property type="entry name" value="AHH_dom_containing"/>
</dbReference>
<dbReference type="RefSeq" id="WP_251781296.1">
    <property type="nucleotide sequence ID" value="NZ_JAMKFE010000023.1"/>
</dbReference>
<accession>A0ABT0YVG4</accession>
<dbReference type="EMBL" id="JAMKFE010000023">
    <property type="protein sequence ID" value="MCM5682751.1"/>
    <property type="molecule type" value="Genomic_DNA"/>
</dbReference>
<proteinExistence type="predicted"/>
<name>A0ABT0YVG4_9BURK</name>
<gene>
    <name evidence="1" type="ORF">M8A51_24735</name>
</gene>
<keyword evidence="2" id="KW-1185">Reference proteome</keyword>
<sequence length="222" mass="24718">MKIGNTAKNSVYLANMKSHTERDRDHPRFHGIRMQAHHVLSAEGVKLSGLGRKIEKCGYDINSLSNLAFIPCTLQGACHLGIQPHRGNHTAVADPENDYDDDDEPLTYHKMVSRKIQELDPHLRKECVGKDEAHLIPKKLDDMSTEVLELIQYKPTKAPLTTIAKHFAPGSPIGCGGVDNVGAVHVGHCPVGRNHLGKQGPKQKKEDIKFVSDGRYRLRTRK</sequence>
<dbReference type="Pfam" id="PF14412">
    <property type="entry name" value="AHH"/>
    <property type="match status" value="1"/>
</dbReference>
<comment type="caution">
    <text evidence="1">The sequence shown here is derived from an EMBL/GenBank/DDBJ whole genome shotgun (WGS) entry which is preliminary data.</text>
</comment>
<organism evidence="1 2">
    <name type="scientific">Caldimonas mangrovi</name>
    <dbReference type="NCBI Taxonomy" id="2944811"/>
    <lineage>
        <taxon>Bacteria</taxon>
        <taxon>Pseudomonadati</taxon>
        <taxon>Pseudomonadota</taxon>
        <taxon>Betaproteobacteria</taxon>
        <taxon>Burkholderiales</taxon>
        <taxon>Sphaerotilaceae</taxon>
        <taxon>Caldimonas</taxon>
    </lineage>
</organism>
<reference evidence="1" key="1">
    <citation type="submission" date="2022-05" db="EMBL/GenBank/DDBJ databases">
        <title>Schlegelella sp. nov., isolated from mangrove soil.</title>
        <authorList>
            <person name="Liu Y."/>
            <person name="Ge X."/>
            <person name="Liu W."/>
        </authorList>
    </citation>
    <scope>NUCLEOTIDE SEQUENCE</scope>
    <source>
        <strain evidence="1">S2-27</strain>
    </source>
</reference>